<dbReference type="EMBL" id="VLKK01000003">
    <property type="protein sequence ID" value="TWH95947.1"/>
    <property type="molecule type" value="Genomic_DNA"/>
</dbReference>
<comment type="caution">
    <text evidence="6">The sequence shown here is derived from an EMBL/GenBank/DDBJ whole genome shotgun (WGS) entry which is preliminary data.</text>
</comment>
<dbReference type="SUPFAM" id="SSF46689">
    <property type="entry name" value="Homeodomain-like"/>
    <property type="match status" value="1"/>
</dbReference>
<protein>
    <submittedName>
        <fullName evidence="6">TetR family transcriptional regulator</fullName>
    </submittedName>
</protein>
<evidence type="ECO:0000256" key="3">
    <source>
        <dbReference type="ARBA" id="ARBA00023163"/>
    </source>
</evidence>
<dbReference type="InterPro" id="IPR009057">
    <property type="entry name" value="Homeodomain-like_sf"/>
</dbReference>
<dbReference type="RefSeq" id="WP_158636591.1">
    <property type="nucleotide sequence ID" value="NZ_JACIIY010000005.1"/>
</dbReference>
<dbReference type="PROSITE" id="PS50977">
    <property type="entry name" value="HTH_TETR_2"/>
    <property type="match status" value="1"/>
</dbReference>
<keyword evidence="1" id="KW-0805">Transcription regulation</keyword>
<evidence type="ECO:0000256" key="2">
    <source>
        <dbReference type="ARBA" id="ARBA00023125"/>
    </source>
</evidence>
<dbReference type="PANTHER" id="PTHR30055">
    <property type="entry name" value="HTH-TYPE TRANSCRIPTIONAL REGULATOR RUTR"/>
    <property type="match status" value="1"/>
</dbReference>
<gene>
    <name evidence="6" type="ORF">IQ35_01034</name>
</gene>
<name>A0A562KKP9_SPHWJ</name>
<sequence length="209" mass="22891">MRGNRQRQRTRHALLDAGQRLFATRSVDAVTIDDIVEQADVAKGSFYNHFSDKQALADAVWELVQGDVEFHIYRANQDIADPAMRAVRGFCSVLRYAKEHPDRLQSLLTLSARLTTIAHPLNAGLSSDIRHGIEQARFSDIDVATGVLIVIGLTRAAVVNAMSEEFEGSIVAFATDVSAAILRALGAPLDQVHEIGKEAARSILEELSE</sequence>
<dbReference type="PRINTS" id="PR00455">
    <property type="entry name" value="HTHTETR"/>
</dbReference>
<keyword evidence="3" id="KW-0804">Transcription</keyword>
<accession>A0A562KKP9</accession>
<dbReference type="PANTHER" id="PTHR30055:SF234">
    <property type="entry name" value="HTH-TYPE TRANSCRIPTIONAL REGULATOR BETI"/>
    <property type="match status" value="1"/>
</dbReference>
<dbReference type="GO" id="GO:0003700">
    <property type="term" value="F:DNA-binding transcription factor activity"/>
    <property type="evidence" value="ECO:0007669"/>
    <property type="project" value="TreeGrafter"/>
</dbReference>
<keyword evidence="7" id="KW-1185">Reference proteome</keyword>
<organism evidence="6 7">
    <name type="scientific">Sphingobium wenxiniae (strain DSM 21828 / CGMCC 1.7748 / JZ-1)</name>
    <dbReference type="NCBI Taxonomy" id="595605"/>
    <lineage>
        <taxon>Bacteria</taxon>
        <taxon>Pseudomonadati</taxon>
        <taxon>Pseudomonadota</taxon>
        <taxon>Alphaproteobacteria</taxon>
        <taxon>Sphingomonadales</taxon>
        <taxon>Sphingomonadaceae</taxon>
        <taxon>Sphingobium</taxon>
    </lineage>
</organism>
<dbReference type="InterPro" id="IPR023772">
    <property type="entry name" value="DNA-bd_HTH_TetR-type_CS"/>
</dbReference>
<proteinExistence type="predicted"/>
<reference evidence="6 7" key="1">
    <citation type="journal article" date="2015" name="Stand. Genomic Sci.">
        <title>Genomic Encyclopedia of Bacterial and Archaeal Type Strains, Phase III: the genomes of soil and plant-associated and newly described type strains.</title>
        <authorList>
            <person name="Whitman W.B."/>
            <person name="Woyke T."/>
            <person name="Klenk H.P."/>
            <person name="Zhou Y."/>
            <person name="Lilburn T.G."/>
            <person name="Beck B.J."/>
            <person name="De Vos P."/>
            <person name="Vandamme P."/>
            <person name="Eisen J.A."/>
            <person name="Garrity G."/>
            <person name="Hugenholtz P."/>
            <person name="Kyrpides N.C."/>
        </authorList>
    </citation>
    <scope>NUCLEOTIDE SEQUENCE [LARGE SCALE GENOMIC DNA]</scope>
    <source>
        <strain evidence="6 7">CGMCC 1.7748</strain>
    </source>
</reference>
<dbReference type="InterPro" id="IPR050109">
    <property type="entry name" value="HTH-type_TetR-like_transc_reg"/>
</dbReference>
<dbReference type="PROSITE" id="PS01081">
    <property type="entry name" value="HTH_TETR_1"/>
    <property type="match status" value="1"/>
</dbReference>
<dbReference type="Pfam" id="PF00440">
    <property type="entry name" value="TetR_N"/>
    <property type="match status" value="1"/>
</dbReference>
<evidence type="ECO:0000259" key="5">
    <source>
        <dbReference type="PROSITE" id="PS50977"/>
    </source>
</evidence>
<dbReference type="Gene3D" id="1.10.357.10">
    <property type="entry name" value="Tetracycline Repressor, domain 2"/>
    <property type="match status" value="1"/>
</dbReference>
<evidence type="ECO:0000313" key="7">
    <source>
        <dbReference type="Proteomes" id="UP000316624"/>
    </source>
</evidence>
<dbReference type="Proteomes" id="UP000316624">
    <property type="component" value="Unassembled WGS sequence"/>
</dbReference>
<feature type="domain" description="HTH tetR-type" evidence="5">
    <location>
        <begin position="8"/>
        <end position="68"/>
    </location>
</feature>
<keyword evidence="2 4" id="KW-0238">DNA-binding</keyword>
<evidence type="ECO:0000256" key="4">
    <source>
        <dbReference type="PROSITE-ProRule" id="PRU00335"/>
    </source>
</evidence>
<dbReference type="InterPro" id="IPR001647">
    <property type="entry name" value="HTH_TetR"/>
</dbReference>
<dbReference type="GO" id="GO:0000976">
    <property type="term" value="F:transcription cis-regulatory region binding"/>
    <property type="evidence" value="ECO:0007669"/>
    <property type="project" value="TreeGrafter"/>
</dbReference>
<dbReference type="AlphaFoldDB" id="A0A562KKP9"/>
<evidence type="ECO:0000256" key="1">
    <source>
        <dbReference type="ARBA" id="ARBA00023015"/>
    </source>
</evidence>
<evidence type="ECO:0000313" key="6">
    <source>
        <dbReference type="EMBL" id="TWH95947.1"/>
    </source>
</evidence>
<feature type="DNA-binding region" description="H-T-H motif" evidence="4">
    <location>
        <begin position="31"/>
        <end position="50"/>
    </location>
</feature>